<protein>
    <recommendedName>
        <fullName evidence="4">protein disulfide-isomerase</fullName>
        <ecNumber evidence="4">5.3.4.1</ecNumber>
    </recommendedName>
</protein>
<dbReference type="InterPro" id="IPR013766">
    <property type="entry name" value="Thioredoxin_domain"/>
</dbReference>
<evidence type="ECO:0000256" key="9">
    <source>
        <dbReference type="ARBA" id="ARBA00023284"/>
    </source>
</evidence>
<gene>
    <name evidence="11" type="primary">PDI1_1</name>
    <name evidence="11" type="ORF">EC957_006932</name>
</gene>
<evidence type="ECO:0000256" key="6">
    <source>
        <dbReference type="ARBA" id="ARBA00022824"/>
    </source>
</evidence>
<dbReference type="Proteomes" id="UP000723463">
    <property type="component" value="Unassembled WGS sequence"/>
</dbReference>
<keyword evidence="9" id="KW-0676">Redox-active center</keyword>
<dbReference type="PANTHER" id="PTHR18929:SF132">
    <property type="entry name" value="PROTEIN DISULFIDE-ISOMERASE A3"/>
    <property type="match status" value="1"/>
</dbReference>
<keyword evidence="5" id="KW-0732">Signal</keyword>
<dbReference type="PROSITE" id="PS51352">
    <property type="entry name" value="THIOREDOXIN_2"/>
    <property type="match status" value="1"/>
</dbReference>
<organism evidence="11 12">
    <name type="scientific">Mortierella hygrophila</name>
    <dbReference type="NCBI Taxonomy" id="979708"/>
    <lineage>
        <taxon>Eukaryota</taxon>
        <taxon>Fungi</taxon>
        <taxon>Fungi incertae sedis</taxon>
        <taxon>Mucoromycota</taxon>
        <taxon>Mortierellomycotina</taxon>
        <taxon>Mortierellomycetes</taxon>
        <taxon>Mortierellales</taxon>
        <taxon>Mortierellaceae</taxon>
        <taxon>Mortierella</taxon>
    </lineage>
</organism>
<dbReference type="EMBL" id="JAAAXW010000317">
    <property type="protein sequence ID" value="KAF9538312.1"/>
    <property type="molecule type" value="Genomic_DNA"/>
</dbReference>
<evidence type="ECO:0000256" key="3">
    <source>
        <dbReference type="ARBA" id="ARBA00006347"/>
    </source>
</evidence>
<keyword evidence="7" id="KW-1015">Disulfide bond</keyword>
<dbReference type="CDD" id="cd02961">
    <property type="entry name" value="PDI_a_family"/>
    <property type="match status" value="1"/>
</dbReference>
<sequence>MTANLQVLAAGPSNVLQLAAGTFYPAIHSNEVVMVQFYAPWCKHCKGLAPEYEMAAERLKMLSPETVLAKVDCVAEDTLCDGQDVQAYPTLKVYRNGQSQDYAGDRKAGAIASFLQAYIICHSF</sequence>
<accession>A0A9P6EYL2</accession>
<dbReference type="InterPro" id="IPR036249">
    <property type="entry name" value="Thioredoxin-like_sf"/>
</dbReference>
<name>A0A9P6EYL2_9FUNG</name>
<evidence type="ECO:0000313" key="12">
    <source>
        <dbReference type="Proteomes" id="UP000723463"/>
    </source>
</evidence>
<feature type="domain" description="Thioredoxin" evidence="10">
    <location>
        <begin position="5"/>
        <end position="120"/>
    </location>
</feature>
<comment type="subcellular location">
    <subcellularLocation>
        <location evidence="2">Endoplasmic reticulum lumen</location>
    </subcellularLocation>
</comment>
<reference evidence="11" key="1">
    <citation type="journal article" date="2020" name="Fungal Divers.">
        <title>Resolving the Mortierellaceae phylogeny through synthesis of multi-gene phylogenetics and phylogenomics.</title>
        <authorList>
            <person name="Vandepol N."/>
            <person name="Liber J."/>
            <person name="Desiro A."/>
            <person name="Na H."/>
            <person name="Kennedy M."/>
            <person name="Barry K."/>
            <person name="Grigoriev I.V."/>
            <person name="Miller A.N."/>
            <person name="O'Donnell K."/>
            <person name="Stajich J.E."/>
            <person name="Bonito G."/>
        </authorList>
    </citation>
    <scope>NUCLEOTIDE SEQUENCE</scope>
    <source>
        <strain evidence="11">NRRL 2591</strain>
    </source>
</reference>
<dbReference type="GO" id="GO:0005788">
    <property type="term" value="C:endoplasmic reticulum lumen"/>
    <property type="evidence" value="ECO:0007669"/>
    <property type="project" value="UniProtKB-SubCell"/>
</dbReference>
<keyword evidence="6" id="KW-0256">Endoplasmic reticulum</keyword>
<proteinExistence type="inferred from homology"/>
<evidence type="ECO:0000259" key="10">
    <source>
        <dbReference type="PROSITE" id="PS51352"/>
    </source>
</evidence>
<comment type="caution">
    <text evidence="11">The sequence shown here is derived from an EMBL/GenBank/DDBJ whole genome shotgun (WGS) entry which is preliminary data.</text>
</comment>
<dbReference type="Pfam" id="PF00085">
    <property type="entry name" value="Thioredoxin"/>
    <property type="match status" value="1"/>
</dbReference>
<comment type="catalytic activity">
    <reaction evidence="1">
        <text>Catalyzes the rearrangement of -S-S- bonds in proteins.</text>
        <dbReference type="EC" id="5.3.4.1"/>
    </reaction>
</comment>
<evidence type="ECO:0000256" key="4">
    <source>
        <dbReference type="ARBA" id="ARBA00012723"/>
    </source>
</evidence>
<evidence type="ECO:0000256" key="1">
    <source>
        <dbReference type="ARBA" id="ARBA00001182"/>
    </source>
</evidence>
<keyword evidence="8" id="KW-0413">Isomerase</keyword>
<dbReference type="FunFam" id="3.40.30.10:FF:000107">
    <property type="entry name" value="Protein disulfide-isomerase 5-2"/>
    <property type="match status" value="1"/>
</dbReference>
<dbReference type="GO" id="GO:0003756">
    <property type="term" value="F:protein disulfide isomerase activity"/>
    <property type="evidence" value="ECO:0007669"/>
    <property type="project" value="UniProtKB-EC"/>
</dbReference>
<evidence type="ECO:0000256" key="2">
    <source>
        <dbReference type="ARBA" id="ARBA00004319"/>
    </source>
</evidence>
<evidence type="ECO:0000256" key="8">
    <source>
        <dbReference type="ARBA" id="ARBA00023235"/>
    </source>
</evidence>
<dbReference type="GO" id="GO:0034976">
    <property type="term" value="P:response to endoplasmic reticulum stress"/>
    <property type="evidence" value="ECO:0007669"/>
    <property type="project" value="TreeGrafter"/>
</dbReference>
<dbReference type="Gene3D" id="3.40.30.10">
    <property type="entry name" value="Glutaredoxin"/>
    <property type="match status" value="1"/>
</dbReference>
<dbReference type="PANTHER" id="PTHR18929">
    <property type="entry name" value="PROTEIN DISULFIDE ISOMERASE"/>
    <property type="match status" value="1"/>
</dbReference>
<dbReference type="AlphaFoldDB" id="A0A9P6EYL2"/>
<evidence type="ECO:0000256" key="7">
    <source>
        <dbReference type="ARBA" id="ARBA00023157"/>
    </source>
</evidence>
<evidence type="ECO:0000256" key="5">
    <source>
        <dbReference type="ARBA" id="ARBA00022729"/>
    </source>
</evidence>
<dbReference type="GO" id="GO:0006457">
    <property type="term" value="P:protein folding"/>
    <property type="evidence" value="ECO:0007669"/>
    <property type="project" value="TreeGrafter"/>
</dbReference>
<dbReference type="PRINTS" id="PR00421">
    <property type="entry name" value="THIOREDOXIN"/>
</dbReference>
<comment type="similarity">
    <text evidence="3">Belongs to the protein disulfide isomerase family.</text>
</comment>
<keyword evidence="12" id="KW-1185">Reference proteome</keyword>
<dbReference type="SUPFAM" id="SSF52833">
    <property type="entry name" value="Thioredoxin-like"/>
    <property type="match status" value="1"/>
</dbReference>
<evidence type="ECO:0000313" key="11">
    <source>
        <dbReference type="EMBL" id="KAF9538312.1"/>
    </source>
</evidence>
<dbReference type="EC" id="5.3.4.1" evidence="4"/>